<proteinExistence type="predicted"/>
<feature type="transmembrane region" description="Helical" evidence="2">
    <location>
        <begin position="51"/>
        <end position="72"/>
    </location>
</feature>
<evidence type="ECO:0000256" key="1">
    <source>
        <dbReference type="SAM" id="MobiDB-lite"/>
    </source>
</evidence>
<dbReference type="Pfam" id="PF20064">
    <property type="entry name" value="DUF6463"/>
    <property type="match status" value="1"/>
</dbReference>
<evidence type="ECO:0000313" key="3">
    <source>
        <dbReference type="EMBL" id="NED97053.1"/>
    </source>
</evidence>
<gene>
    <name evidence="3" type="ORF">G1H11_17255</name>
</gene>
<dbReference type="RefSeq" id="WP_163819831.1">
    <property type="nucleotide sequence ID" value="NZ_JAAGOB010000009.1"/>
</dbReference>
<protein>
    <submittedName>
        <fullName evidence="3">Uncharacterized protein</fullName>
    </submittedName>
</protein>
<feature type="transmembrane region" description="Helical" evidence="2">
    <location>
        <begin position="108"/>
        <end position="124"/>
    </location>
</feature>
<accession>A0A6N9YPW9</accession>
<dbReference type="EMBL" id="JAAGOB010000009">
    <property type="protein sequence ID" value="NED97053.1"/>
    <property type="molecule type" value="Genomic_DNA"/>
</dbReference>
<comment type="caution">
    <text evidence="3">The sequence shown here is derived from an EMBL/GenBank/DDBJ whole genome shotgun (WGS) entry which is preliminary data.</text>
</comment>
<evidence type="ECO:0000313" key="4">
    <source>
        <dbReference type="Proteomes" id="UP000469185"/>
    </source>
</evidence>
<reference evidence="3 4" key="1">
    <citation type="submission" date="2020-02" db="EMBL/GenBank/DDBJ databases">
        <authorList>
            <person name="Li X.-J."/>
            <person name="Feng X.-M."/>
        </authorList>
    </citation>
    <scope>NUCLEOTIDE SEQUENCE [LARGE SCALE GENOMIC DNA]</scope>
    <source>
        <strain evidence="3 4">CGMCC 4.7225</strain>
    </source>
</reference>
<evidence type="ECO:0000256" key="2">
    <source>
        <dbReference type="SAM" id="Phobius"/>
    </source>
</evidence>
<feature type="transmembrane region" description="Helical" evidence="2">
    <location>
        <begin position="84"/>
        <end position="102"/>
    </location>
</feature>
<dbReference type="AlphaFoldDB" id="A0A6N9YPW9"/>
<feature type="region of interest" description="Disordered" evidence="1">
    <location>
        <begin position="130"/>
        <end position="149"/>
    </location>
</feature>
<keyword evidence="2" id="KW-1133">Transmembrane helix</keyword>
<dbReference type="InterPro" id="IPR045590">
    <property type="entry name" value="DUF6463"/>
</dbReference>
<keyword evidence="2" id="KW-0812">Transmembrane</keyword>
<sequence length="149" mass="15881">MIKWAGRLVVLYGSAHTLGALTALGAASHAGAWFSRELWSEDLSDMSPAMSAYWLSVNSFGPPLILIGLTVLWLNRRGITPPQFIGWAMVAWVVTGFALAGPGVGQDLILLVAAVILVVEARRAKARDRLAPPADTAAGSVQHRRPAAR</sequence>
<dbReference type="Proteomes" id="UP000469185">
    <property type="component" value="Unassembled WGS sequence"/>
</dbReference>
<keyword evidence="2" id="KW-0472">Membrane</keyword>
<name>A0A6N9YPW9_9ACTN</name>
<organism evidence="3 4">
    <name type="scientific">Phytoactinopolyspora alkaliphila</name>
    <dbReference type="NCBI Taxonomy" id="1783498"/>
    <lineage>
        <taxon>Bacteria</taxon>
        <taxon>Bacillati</taxon>
        <taxon>Actinomycetota</taxon>
        <taxon>Actinomycetes</taxon>
        <taxon>Jiangellales</taxon>
        <taxon>Jiangellaceae</taxon>
        <taxon>Phytoactinopolyspora</taxon>
    </lineage>
</organism>
<keyword evidence="4" id="KW-1185">Reference proteome</keyword>